<keyword evidence="2" id="KW-1185">Reference proteome</keyword>
<dbReference type="RefSeq" id="WP_212709595.1">
    <property type="nucleotide sequence ID" value="NZ_BAAAFW010000093.1"/>
</dbReference>
<sequence>MEFVINILKLFLIILSFLFCLISRVTIAGSGGVVYFSGIVADDGCNVSGEDNSFKLTCYDGSNPRVNKIALNNDVNIIADDEIISDSSVKYINKKRKFAMLKLKYN</sequence>
<proteinExistence type="predicted"/>
<evidence type="ECO:0008006" key="3">
    <source>
        <dbReference type="Google" id="ProtNLM"/>
    </source>
</evidence>
<comment type="caution">
    <text evidence="1">The sequence shown here is derived from an EMBL/GenBank/DDBJ whole genome shotgun (WGS) entry which is preliminary data.</text>
</comment>
<gene>
    <name evidence="1" type="ORF">ACFP73_10535</name>
</gene>
<evidence type="ECO:0000313" key="2">
    <source>
        <dbReference type="Proteomes" id="UP001596215"/>
    </source>
</evidence>
<dbReference type="Proteomes" id="UP001596215">
    <property type="component" value="Unassembled WGS sequence"/>
</dbReference>
<protein>
    <recommendedName>
        <fullName evidence="3">Type 1 fimbrial protein</fullName>
    </recommendedName>
</protein>
<dbReference type="EMBL" id="JBHSUC010000012">
    <property type="protein sequence ID" value="MFC6362528.1"/>
    <property type="molecule type" value="Genomic_DNA"/>
</dbReference>
<reference evidence="2" key="1">
    <citation type="journal article" date="2019" name="Int. J. Syst. Evol. Microbiol.">
        <title>The Global Catalogue of Microorganisms (GCM) 10K type strain sequencing project: providing services to taxonomists for standard genome sequencing and annotation.</title>
        <authorList>
            <consortium name="The Broad Institute Genomics Platform"/>
            <consortium name="The Broad Institute Genome Sequencing Center for Infectious Disease"/>
            <person name="Wu L."/>
            <person name="Ma J."/>
        </authorList>
    </citation>
    <scope>NUCLEOTIDE SEQUENCE [LARGE SCALE GENOMIC DNA]</scope>
    <source>
        <strain evidence="2">CGMCC 4.1530</strain>
    </source>
</reference>
<evidence type="ECO:0000313" key="1">
    <source>
        <dbReference type="EMBL" id="MFC6362528.1"/>
    </source>
</evidence>
<organism evidence="1 2">
    <name type="scientific">Tatumella punctata</name>
    <dbReference type="NCBI Taxonomy" id="399969"/>
    <lineage>
        <taxon>Bacteria</taxon>
        <taxon>Pseudomonadati</taxon>
        <taxon>Pseudomonadota</taxon>
        <taxon>Gammaproteobacteria</taxon>
        <taxon>Enterobacterales</taxon>
        <taxon>Erwiniaceae</taxon>
        <taxon>Tatumella</taxon>
    </lineage>
</organism>
<name>A0ABW1VRF1_9GAMM</name>
<accession>A0ABW1VRF1</accession>